<dbReference type="InterPro" id="IPR009057">
    <property type="entry name" value="Homeodomain-like_sf"/>
</dbReference>
<dbReference type="Proteomes" id="UP000198949">
    <property type="component" value="Unassembled WGS sequence"/>
</dbReference>
<keyword evidence="1" id="KW-0479">Metal-binding</keyword>
<dbReference type="GO" id="GO:0046872">
    <property type="term" value="F:metal ion binding"/>
    <property type="evidence" value="ECO:0007669"/>
    <property type="project" value="UniProtKB-KW"/>
</dbReference>
<dbReference type="GO" id="GO:0003677">
    <property type="term" value="F:DNA binding"/>
    <property type="evidence" value="ECO:0007669"/>
    <property type="project" value="UniProtKB-UniRule"/>
</dbReference>
<dbReference type="Gene3D" id="3.10.180.10">
    <property type="entry name" value="2,3-Dihydroxybiphenyl 1,2-Dioxygenase, domain 1"/>
    <property type="match status" value="1"/>
</dbReference>
<gene>
    <name evidence="5" type="ORF">SAMN05216270_111181</name>
</gene>
<evidence type="ECO:0000259" key="4">
    <source>
        <dbReference type="PROSITE" id="PS50977"/>
    </source>
</evidence>
<dbReference type="STRING" id="58114.SAMN05216270_111181"/>
<dbReference type="AlphaFoldDB" id="A0A1G6ZSN8"/>
<organism evidence="5 6">
    <name type="scientific">Glycomyces harbinensis</name>
    <dbReference type="NCBI Taxonomy" id="58114"/>
    <lineage>
        <taxon>Bacteria</taxon>
        <taxon>Bacillati</taxon>
        <taxon>Actinomycetota</taxon>
        <taxon>Actinomycetes</taxon>
        <taxon>Glycomycetales</taxon>
        <taxon>Glycomycetaceae</taxon>
        <taxon>Glycomyces</taxon>
    </lineage>
</organism>
<name>A0A1G6ZSN8_9ACTN</name>
<evidence type="ECO:0000313" key="5">
    <source>
        <dbReference type="EMBL" id="SDE05531.1"/>
    </source>
</evidence>
<dbReference type="SUPFAM" id="SSF54593">
    <property type="entry name" value="Glyoxalase/Bleomycin resistance protein/Dihydroxybiphenyl dioxygenase"/>
    <property type="match status" value="1"/>
</dbReference>
<dbReference type="Pfam" id="PF13468">
    <property type="entry name" value="Glyoxalase_3"/>
    <property type="match status" value="1"/>
</dbReference>
<dbReference type="GO" id="GO:0004493">
    <property type="term" value="F:methylmalonyl-CoA epimerase activity"/>
    <property type="evidence" value="ECO:0007669"/>
    <property type="project" value="TreeGrafter"/>
</dbReference>
<dbReference type="InterPro" id="IPR025870">
    <property type="entry name" value="Glyoxalase-like_dom"/>
</dbReference>
<dbReference type="InterPro" id="IPR029068">
    <property type="entry name" value="Glyas_Bleomycin-R_OHBP_Dase"/>
</dbReference>
<dbReference type="EMBL" id="FNAD01000011">
    <property type="protein sequence ID" value="SDE05531.1"/>
    <property type="molecule type" value="Genomic_DNA"/>
</dbReference>
<evidence type="ECO:0000313" key="6">
    <source>
        <dbReference type="Proteomes" id="UP000198949"/>
    </source>
</evidence>
<evidence type="ECO:0000256" key="3">
    <source>
        <dbReference type="PROSITE-ProRule" id="PRU00335"/>
    </source>
</evidence>
<dbReference type="GO" id="GO:0046491">
    <property type="term" value="P:L-methylmalonyl-CoA metabolic process"/>
    <property type="evidence" value="ECO:0007669"/>
    <property type="project" value="TreeGrafter"/>
</dbReference>
<dbReference type="Gene3D" id="1.10.357.10">
    <property type="entry name" value="Tetracycline Repressor, domain 2"/>
    <property type="match status" value="1"/>
</dbReference>
<protein>
    <submittedName>
        <fullName evidence="5">Transcriptional regulator, TetR family</fullName>
    </submittedName>
</protein>
<evidence type="ECO:0000256" key="1">
    <source>
        <dbReference type="ARBA" id="ARBA00022723"/>
    </source>
</evidence>
<dbReference type="PROSITE" id="PS50977">
    <property type="entry name" value="HTH_TETR_2"/>
    <property type="match status" value="1"/>
</dbReference>
<dbReference type="InterPro" id="IPR051785">
    <property type="entry name" value="MMCE/EMCE_epimerase"/>
</dbReference>
<feature type="DNA-binding region" description="H-T-H motif" evidence="3">
    <location>
        <begin position="32"/>
        <end position="51"/>
    </location>
</feature>
<dbReference type="InterPro" id="IPR001647">
    <property type="entry name" value="HTH_TetR"/>
</dbReference>
<dbReference type="PANTHER" id="PTHR43048">
    <property type="entry name" value="METHYLMALONYL-COA EPIMERASE"/>
    <property type="match status" value="1"/>
</dbReference>
<keyword evidence="6" id="KW-1185">Reference proteome</keyword>
<dbReference type="Pfam" id="PF00440">
    <property type="entry name" value="TetR_N"/>
    <property type="match status" value="1"/>
</dbReference>
<keyword evidence="2 3" id="KW-0238">DNA-binding</keyword>
<feature type="domain" description="HTH tetR-type" evidence="4">
    <location>
        <begin position="9"/>
        <end position="69"/>
    </location>
</feature>
<proteinExistence type="predicted"/>
<sequence>MRTQRADLGRRADALLDAAVALLVSGRSSRIRIEDVAARAGVGKGTVYLHWAGRDQLLLAVGAREAASMLDVVVDAVRAEPTEAAPHRYLRRHFLEAMRRPVLAVLFGASDRDAFARERERSELLRSKGIAAREYLGVLAEHRLLRAGIDLADVDYGIQAVAYGFFASEPLQPGRTLEYRADQLAGVVRRAYEPAEAPAAERYLAAAPEVVAAFTKLADAFRRTAYGPAADLEEGHPMADITGIHHIGLIVRDMDAALNAYRRLGFHVGPPAFPALPRTPGEPPEPVGAGNTHADFPRSFIELLALAPERNRLPADAVLVPLSVPDDQLDATRAVITRTVANLAARLDVAEGAHILVFATRDADATAARWEAEGIGHSGVRAAQRPLATAEGTVLADVRFLDVDETAGMVPEGRVGVAEDAPAELLDAQQGLVHPNGATGLAEVVICLEDSRFRSAVERYERYLDRSPSLEKRTAAFDLGASRVTLTTPAGLAERLPGEVPHAVPGLSACTVEVADLSLAEDHLRSEGVALRRSADGDLFIPGVEALGTSIMLRQSRR</sequence>
<evidence type="ECO:0000256" key="2">
    <source>
        <dbReference type="ARBA" id="ARBA00023125"/>
    </source>
</evidence>
<accession>A0A1G6ZSN8</accession>
<dbReference type="PANTHER" id="PTHR43048:SF3">
    <property type="entry name" value="METHYLMALONYL-COA EPIMERASE, MITOCHONDRIAL"/>
    <property type="match status" value="1"/>
</dbReference>
<dbReference type="SUPFAM" id="SSF46689">
    <property type="entry name" value="Homeodomain-like"/>
    <property type="match status" value="1"/>
</dbReference>
<reference evidence="6" key="1">
    <citation type="submission" date="2016-10" db="EMBL/GenBank/DDBJ databases">
        <authorList>
            <person name="Varghese N."/>
            <person name="Submissions S."/>
        </authorList>
    </citation>
    <scope>NUCLEOTIDE SEQUENCE [LARGE SCALE GENOMIC DNA]</scope>
    <source>
        <strain evidence="6">CGMCC 4.3516</strain>
    </source>
</reference>